<evidence type="ECO:0000313" key="1">
    <source>
        <dbReference type="EMBL" id="ODN41764.1"/>
    </source>
</evidence>
<keyword evidence="2" id="KW-1185">Reference proteome</keyword>
<accession>A0ABX2ZYS2</accession>
<comment type="caution">
    <text evidence="1">The sequence shown here is derived from an EMBL/GenBank/DDBJ whole genome shotgun (WGS) entry which is preliminary data.</text>
</comment>
<dbReference type="Proteomes" id="UP000094329">
    <property type="component" value="Unassembled WGS sequence"/>
</dbReference>
<gene>
    <name evidence="1" type="ORF">BGC07_00665</name>
</gene>
<protein>
    <submittedName>
        <fullName evidence="1">Uncharacterized protein</fullName>
    </submittedName>
</protein>
<dbReference type="EMBL" id="MDTU01000001">
    <property type="protein sequence ID" value="ODN41764.1"/>
    <property type="molecule type" value="Genomic_DNA"/>
</dbReference>
<organism evidence="1 2">
    <name type="scientific">Piscirickettsia litoralis</name>
    <dbReference type="NCBI Taxonomy" id="1891921"/>
    <lineage>
        <taxon>Bacteria</taxon>
        <taxon>Pseudomonadati</taxon>
        <taxon>Pseudomonadota</taxon>
        <taxon>Gammaproteobacteria</taxon>
        <taxon>Thiotrichales</taxon>
        <taxon>Piscirickettsiaceae</taxon>
        <taxon>Piscirickettsia</taxon>
    </lineage>
</organism>
<sequence>MKLEGARLVGYRTISIAGIRDSIMIEQIEEIIQKVKIKVDELVKSNKFDYQLIFHTYGINGVMRDLEPNKQPHPHELCLLIEAVSSNQKNSDVICSLARSTLLHFGYPNRVATAGNLAFPFSPSDIKAGPVYEFNIYHLINIEDQKIFKMREVQL</sequence>
<name>A0ABX2ZYS2_9GAMM</name>
<dbReference type="RefSeq" id="WP_069311566.1">
    <property type="nucleotide sequence ID" value="NZ_MDTU01000001.1"/>
</dbReference>
<proteinExistence type="predicted"/>
<reference evidence="1 2" key="1">
    <citation type="submission" date="2016-08" db="EMBL/GenBank/DDBJ databases">
        <title>Draft genome sequence of Candidatus Piscirickettsia litoralis, from seawater.</title>
        <authorList>
            <person name="Wan X."/>
            <person name="Lee A.J."/>
            <person name="Hou S."/>
            <person name="Donachie S.P."/>
        </authorList>
    </citation>
    <scope>NUCLEOTIDE SEQUENCE [LARGE SCALE GENOMIC DNA]</scope>
    <source>
        <strain evidence="1 2">Y2</strain>
    </source>
</reference>
<evidence type="ECO:0000313" key="2">
    <source>
        <dbReference type="Proteomes" id="UP000094329"/>
    </source>
</evidence>